<proteinExistence type="predicted"/>
<accession>A0AAD1X3A3</accession>
<keyword evidence="1" id="KW-0175">Coiled coil</keyword>
<feature type="region of interest" description="Disordered" evidence="2">
    <location>
        <begin position="1076"/>
        <end position="1113"/>
    </location>
</feature>
<dbReference type="EMBL" id="CAMPGE010002628">
    <property type="protein sequence ID" value="CAI2361438.1"/>
    <property type="molecule type" value="Genomic_DNA"/>
</dbReference>
<keyword evidence="4" id="KW-1185">Reference proteome</keyword>
<feature type="compositionally biased region" description="Polar residues" evidence="2">
    <location>
        <begin position="1099"/>
        <end position="1108"/>
    </location>
</feature>
<protein>
    <submittedName>
        <fullName evidence="3">Uncharacterized protein</fullName>
    </submittedName>
</protein>
<reference evidence="3" key="1">
    <citation type="submission" date="2023-07" db="EMBL/GenBank/DDBJ databases">
        <authorList>
            <consortium name="AG Swart"/>
            <person name="Singh M."/>
            <person name="Singh A."/>
            <person name="Seah K."/>
            <person name="Emmerich C."/>
        </authorList>
    </citation>
    <scope>NUCLEOTIDE SEQUENCE</scope>
    <source>
        <strain evidence="3">DP1</strain>
    </source>
</reference>
<evidence type="ECO:0000256" key="2">
    <source>
        <dbReference type="SAM" id="MobiDB-lite"/>
    </source>
</evidence>
<evidence type="ECO:0000313" key="3">
    <source>
        <dbReference type="EMBL" id="CAI2361438.1"/>
    </source>
</evidence>
<dbReference type="Proteomes" id="UP001295684">
    <property type="component" value="Unassembled WGS sequence"/>
</dbReference>
<sequence length="1395" mass="162442">MELKKFAINLELRKPGQVLNLKMLHQWLLLINRNIVILPLPLILKNRNKHFSKKWRMQRVLQENQAVIPKEKDSLKVLYEQRKANNASVNSMRGRNLSPSHQFLLESISSLDKLQESRAISPTSNQFRGENSISPEYILDSHKYTSEDEGSQDNNKKENLKIVPKPNSSLSRFQNTRFHGIQKKKHRSRKSICSQRSGIPTYFKDAAELLKSRILKQIKKHFVHLQKYSKEKRREGNDNPVVSESNEEIIRPCNESIKLYEESKHGTILELPSKAREISPTEFLTNNDDYGRLKESNESIFSFGTSRNSVTKHDQNHEFIKYSREVHSSIEEEKASKELNLKGFKDFEIHFNPSKRKEEAPSSDQQDDLHYISDGRPQSLQRNNCPKIIEGMLLKTQRMYESHKSPPESCRNKLEDASETKKFLSNELKDRKSRKIDFEHITDDEIFNIAHKDREDCNKSSPLKSTSEFAIKTNELMKDLFNSKEENKSQITNFKERIQMIKNQRQNKEDRVKINMNQEKIFEKEENFDKIVTCTSQKLVNKDTVGRDRIEEEFAKDKSDGFEELPSTILKAPFSNSIEAIQEVDESVFASDEKFNISPNWGRHKSNISTGDDQKIPFTFEELPSHRIGSGSKYRKINEFSQQTDFQIVPEERKDSSKNQNSNVQSIQTEKTVQIKTQGFQTENMLEVVSQGIQIQSCQMDEARTQTENKTHEQHLQTEYETLEKDLQTIIESREQHLQTEIETYDQDLQTEDRNLIEQDIQTEVKPLEEVDIQTDTINNTEVDVQTEIKRFCDNLIQTENPISEQIIQTQFENEPKGIQVSSEITEQIIQTLPVKELLEKECASQSTQFEEEKVCVEDMAIQTRDRPQTRDICQYVCIQKPTSSAVTQTIPEAPKRTRTGGVQVCIGNRMHLRQLKLAKIMNKLTLDTEREESRIDFLYFSSFTEWKTLYLEHKLPAPKIIDYPKCIPKLESKLSNIQRSLMSTVFSRFKNNTIKCMVFDQEKSICKQEKYAELEEAVNQLIKQNESLQNKLLYYEDLIEKKNFDIKSRKQENKEAHKKIQELKVCVEEFKNSRKSLGSQTGRGDSTNSFKSDRKNDSSNLSISNGTKKSKYFNSKKGTKQVIKKLKIVSDSQTKSLKKVKKTSSVQNLKSNAVERSPEVPSIGFDCTTSSIENGPPNIQSYNKGSGKLIKADSFQKYMTNSSRQKHSELIDTFAPEKQGEVRSDNTIEICEQKIEAVRRMNKIIKNHILMNYMIRWIENGFMHFPEGSVSPIPEKDEMLEYSAIEKEDDNFLHPITEESICDIDKELYGPDHTQNQFEKYRQDKLKKVLQICLNIDNDPEIMKLRAFKEWKRLGIKISLERLLEYRQTLDRLQTMPLSDEDYYCEEDSDLSMT</sequence>
<gene>
    <name evidence="3" type="ORF">ECRASSUSDP1_LOCUS2749</name>
</gene>
<feature type="region of interest" description="Disordered" evidence="2">
    <location>
        <begin position="352"/>
        <end position="382"/>
    </location>
</feature>
<feature type="compositionally biased region" description="Polar residues" evidence="2">
    <location>
        <begin position="1076"/>
        <end position="1091"/>
    </location>
</feature>
<comment type="caution">
    <text evidence="3">The sequence shown here is derived from an EMBL/GenBank/DDBJ whole genome shotgun (WGS) entry which is preliminary data.</text>
</comment>
<name>A0AAD1X3A3_EUPCR</name>
<organism evidence="3 4">
    <name type="scientific">Euplotes crassus</name>
    <dbReference type="NCBI Taxonomy" id="5936"/>
    <lineage>
        <taxon>Eukaryota</taxon>
        <taxon>Sar</taxon>
        <taxon>Alveolata</taxon>
        <taxon>Ciliophora</taxon>
        <taxon>Intramacronucleata</taxon>
        <taxon>Spirotrichea</taxon>
        <taxon>Hypotrichia</taxon>
        <taxon>Euplotida</taxon>
        <taxon>Euplotidae</taxon>
        <taxon>Moneuplotes</taxon>
    </lineage>
</organism>
<feature type="coiled-coil region" evidence="1">
    <location>
        <begin position="484"/>
        <end position="511"/>
    </location>
</feature>
<feature type="coiled-coil region" evidence="1">
    <location>
        <begin position="1005"/>
        <end position="1039"/>
    </location>
</feature>
<feature type="region of interest" description="Disordered" evidence="2">
    <location>
        <begin position="145"/>
        <end position="172"/>
    </location>
</feature>
<evidence type="ECO:0000313" key="4">
    <source>
        <dbReference type="Proteomes" id="UP001295684"/>
    </source>
</evidence>
<evidence type="ECO:0000256" key="1">
    <source>
        <dbReference type="SAM" id="Coils"/>
    </source>
</evidence>